<dbReference type="GO" id="GO:0003677">
    <property type="term" value="F:DNA binding"/>
    <property type="evidence" value="ECO:0007669"/>
    <property type="project" value="InterPro"/>
</dbReference>
<evidence type="ECO:0000256" key="2">
    <source>
        <dbReference type="ARBA" id="ARBA00022679"/>
    </source>
</evidence>
<dbReference type="OrthoDB" id="9804983at2"/>
<dbReference type="InterPro" id="IPR005790">
    <property type="entry name" value="DNA_polIII_delta"/>
</dbReference>
<dbReference type="InterPro" id="IPR008921">
    <property type="entry name" value="DNA_pol3_clamp-load_cplx_C"/>
</dbReference>
<evidence type="ECO:0000256" key="7">
    <source>
        <dbReference type="ARBA" id="ARBA00049244"/>
    </source>
</evidence>
<keyword evidence="4" id="KW-0235">DNA replication</keyword>
<comment type="catalytic activity">
    <reaction evidence="7">
        <text>DNA(n) + a 2'-deoxyribonucleoside 5'-triphosphate = DNA(n+1) + diphosphate</text>
        <dbReference type="Rhea" id="RHEA:22508"/>
        <dbReference type="Rhea" id="RHEA-COMP:17339"/>
        <dbReference type="Rhea" id="RHEA-COMP:17340"/>
        <dbReference type="ChEBI" id="CHEBI:33019"/>
        <dbReference type="ChEBI" id="CHEBI:61560"/>
        <dbReference type="ChEBI" id="CHEBI:173112"/>
        <dbReference type="EC" id="2.7.7.7"/>
    </reaction>
</comment>
<dbReference type="RefSeq" id="WP_072343079.1">
    <property type="nucleotide sequence ID" value="NZ_FPKU01000002.1"/>
</dbReference>
<sequence>MTALKAHEVERYIIRPDIRVGVYLAYGPDAGLVNEVATRLVATLAGEGSDQAEIVTLDQAVLDGDAQRLAVEARSTSLFGERRVLHLRSPGKGTVLALAELIDDLAVPIIIEAGNLAAKDPLRAFAEAQKLGRALPCYADSDEAVARLISDTFSKAGIRADADAMAAIRDSLGNDRAVTRAELEKLVLFAGPGGTVTRDDVLALCADNAALMLDAILDNAGSGHAENMERALNRAIAAKVDPQQILTMALNHFTTLRRWRLAVDGGQPARAVLDSARPRPHFSRRAAFERQLRSWDEERLASATDRVLTGINESRRNAPLSEAIARRTFLALCYMGSAA</sequence>
<dbReference type="Gene3D" id="1.10.8.60">
    <property type="match status" value="1"/>
</dbReference>
<protein>
    <recommendedName>
        <fullName evidence="1">DNA-directed DNA polymerase</fullName>
        <ecNumber evidence="1">2.7.7.7</ecNumber>
    </recommendedName>
</protein>
<dbReference type="SUPFAM" id="SSF52540">
    <property type="entry name" value="P-loop containing nucleoside triphosphate hydrolases"/>
    <property type="match status" value="1"/>
</dbReference>
<dbReference type="EC" id="2.7.7.7" evidence="1"/>
<dbReference type="EMBL" id="FPKU01000002">
    <property type="protein sequence ID" value="SFZ85082.1"/>
    <property type="molecule type" value="Genomic_DNA"/>
</dbReference>
<dbReference type="PANTHER" id="PTHR34388:SF1">
    <property type="entry name" value="DNA POLYMERASE III SUBUNIT DELTA"/>
    <property type="match status" value="1"/>
</dbReference>
<keyword evidence="2" id="KW-0808">Transferase</keyword>
<keyword evidence="5" id="KW-0239">DNA-directed DNA polymerase</keyword>
<reference evidence="8 9" key="1">
    <citation type="submission" date="2016-11" db="EMBL/GenBank/DDBJ databases">
        <authorList>
            <person name="Jaros S."/>
            <person name="Januszkiewicz K."/>
            <person name="Wedrychowicz H."/>
        </authorList>
    </citation>
    <scope>NUCLEOTIDE SEQUENCE [LARGE SCALE GENOMIC DNA]</scope>
    <source>
        <strain evidence="8 9">ATCC 23634</strain>
    </source>
</reference>
<dbReference type="InterPro" id="IPR027417">
    <property type="entry name" value="P-loop_NTPase"/>
</dbReference>
<dbReference type="Gene3D" id="3.40.50.300">
    <property type="entry name" value="P-loop containing nucleotide triphosphate hydrolases"/>
    <property type="match status" value="1"/>
</dbReference>
<evidence type="ECO:0000256" key="5">
    <source>
        <dbReference type="ARBA" id="ARBA00022932"/>
    </source>
</evidence>
<comment type="similarity">
    <text evidence="6">Belongs to the DNA polymerase HolA subunit family.</text>
</comment>
<dbReference type="SUPFAM" id="SSF48019">
    <property type="entry name" value="post-AAA+ oligomerization domain-like"/>
    <property type="match status" value="1"/>
</dbReference>
<dbReference type="Gene3D" id="1.20.272.10">
    <property type="match status" value="1"/>
</dbReference>
<proteinExistence type="inferred from homology"/>
<dbReference type="Proteomes" id="UP000183447">
    <property type="component" value="Unassembled WGS sequence"/>
</dbReference>
<evidence type="ECO:0000256" key="4">
    <source>
        <dbReference type="ARBA" id="ARBA00022705"/>
    </source>
</evidence>
<keyword evidence="3" id="KW-0548">Nucleotidyltransferase</keyword>
<name>A0A1K2HYX7_9HYPH</name>
<evidence type="ECO:0000313" key="9">
    <source>
        <dbReference type="Proteomes" id="UP000183447"/>
    </source>
</evidence>
<dbReference type="NCBIfam" id="TIGR01128">
    <property type="entry name" value="holA"/>
    <property type="match status" value="1"/>
</dbReference>
<gene>
    <name evidence="8" type="ORF">SAMN02983003_2373</name>
</gene>
<dbReference type="PANTHER" id="PTHR34388">
    <property type="entry name" value="DNA POLYMERASE III SUBUNIT DELTA"/>
    <property type="match status" value="1"/>
</dbReference>
<evidence type="ECO:0000256" key="1">
    <source>
        <dbReference type="ARBA" id="ARBA00012417"/>
    </source>
</evidence>
<dbReference type="AlphaFoldDB" id="A0A1K2HYX7"/>
<dbReference type="GO" id="GO:0009360">
    <property type="term" value="C:DNA polymerase III complex"/>
    <property type="evidence" value="ECO:0007669"/>
    <property type="project" value="TreeGrafter"/>
</dbReference>
<keyword evidence="9" id="KW-1185">Reference proteome</keyword>
<dbReference type="GO" id="GO:0003887">
    <property type="term" value="F:DNA-directed DNA polymerase activity"/>
    <property type="evidence" value="ECO:0007669"/>
    <property type="project" value="UniProtKB-KW"/>
</dbReference>
<evidence type="ECO:0000256" key="6">
    <source>
        <dbReference type="ARBA" id="ARBA00034754"/>
    </source>
</evidence>
<evidence type="ECO:0000256" key="3">
    <source>
        <dbReference type="ARBA" id="ARBA00022695"/>
    </source>
</evidence>
<dbReference type="STRING" id="665118.SAMN02983003_2373"/>
<evidence type="ECO:0000313" key="8">
    <source>
        <dbReference type="EMBL" id="SFZ85082.1"/>
    </source>
</evidence>
<accession>A0A1K2HYX7</accession>
<organism evidence="8 9">
    <name type="scientific">Devosia enhydra</name>
    <dbReference type="NCBI Taxonomy" id="665118"/>
    <lineage>
        <taxon>Bacteria</taxon>
        <taxon>Pseudomonadati</taxon>
        <taxon>Pseudomonadota</taxon>
        <taxon>Alphaproteobacteria</taxon>
        <taxon>Hyphomicrobiales</taxon>
        <taxon>Devosiaceae</taxon>
        <taxon>Devosia</taxon>
    </lineage>
</organism>
<dbReference type="GO" id="GO:0006261">
    <property type="term" value="P:DNA-templated DNA replication"/>
    <property type="evidence" value="ECO:0007669"/>
    <property type="project" value="TreeGrafter"/>
</dbReference>